<dbReference type="PANTHER" id="PTHR39179">
    <property type="entry name" value="SPORE COAT PROTEIN I"/>
    <property type="match status" value="1"/>
</dbReference>
<comment type="caution">
    <text evidence="1">The sequence shown here is derived from an EMBL/GenBank/DDBJ whole genome shotgun (WGS) entry which is preliminary data.</text>
</comment>
<evidence type="ECO:0008006" key="3">
    <source>
        <dbReference type="Google" id="ProtNLM"/>
    </source>
</evidence>
<accession>A0A417YMC2</accession>
<dbReference type="OrthoDB" id="2986702at2"/>
<protein>
    <recommendedName>
        <fullName evidence="3">Spore coat protein YutH</fullName>
    </recommendedName>
</protein>
<proteinExistence type="predicted"/>
<evidence type="ECO:0000313" key="1">
    <source>
        <dbReference type="EMBL" id="RHW34551.1"/>
    </source>
</evidence>
<dbReference type="GO" id="GO:0042601">
    <property type="term" value="C:endospore-forming forespore"/>
    <property type="evidence" value="ECO:0007669"/>
    <property type="project" value="TreeGrafter"/>
</dbReference>
<evidence type="ECO:0000313" key="2">
    <source>
        <dbReference type="Proteomes" id="UP000285456"/>
    </source>
</evidence>
<sequence length="321" mass="37511">MPLTGMLAIYYRIHPERKILFGNKEGYKQGDSIYFTISGRNKETILTEQAAVTYFLKEQPVEIMTLPIPNLQGEWFTSYGENIWMVIQMQQVDNREYSAKPAGIRLAEFHQIGTAFGYEPKSISSYGKWKALWIDKLTAFETGIEREAKEKQSEYNRALMNFLPYIIGISENAIQFLQESERERRILETDQGTITFNRYESLDFPVIWTDQLVYDHPARDIAEYIRSVILNNDKVEKTIAFLNDYQQVAPISVFGWRLVYARLLFPIHLFDFIERGFTTPDIKGLEKIIEQQSVFESFLSEFFEITGVDAETWGIPMVHWL</sequence>
<name>A0A417YMC2_9BACI</name>
<dbReference type="SUPFAM" id="SSF56112">
    <property type="entry name" value="Protein kinase-like (PK-like)"/>
    <property type="match status" value="1"/>
</dbReference>
<organism evidence="1 2">
    <name type="scientific">Oceanobacillus profundus</name>
    <dbReference type="NCBI Taxonomy" id="372463"/>
    <lineage>
        <taxon>Bacteria</taxon>
        <taxon>Bacillati</taxon>
        <taxon>Bacillota</taxon>
        <taxon>Bacilli</taxon>
        <taxon>Bacillales</taxon>
        <taxon>Bacillaceae</taxon>
        <taxon>Oceanobacillus</taxon>
    </lineage>
</organism>
<dbReference type="PANTHER" id="PTHR39179:SF2">
    <property type="entry name" value="ENDOSPORE COAT-ASSOCIATED PROTEIN YUTH"/>
    <property type="match status" value="1"/>
</dbReference>
<dbReference type="Proteomes" id="UP000285456">
    <property type="component" value="Unassembled WGS sequence"/>
</dbReference>
<gene>
    <name evidence="1" type="ORF">D1B32_05175</name>
</gene>
<dbReference type="InterPro" id="IPR047175">
    <property type="entry name" value="CotS-like"/>
</dbReference>
<reference evidence="1 2" key="1">
    <citation type="journal article" date="2007" name="Int. J. Syst. Evol. Microbiol.">
        <title>Oceanobacillus profundus sp. nov., isolated from a deep-sea sediment core.</title>
        <authorList>
            <person name="Kim Y.G."/>
            <person name="Choi D.H."/>
            <person name="Hyun S."/>
            <person name="Cho B.C."/>
        </authorList>
    </citation>
    <scope>NUCLEOTIDE SEQUENCE [LARGE SCALE GENOMIC DNA]</scope>
    <source>
        <strain evidence="1 2">DSM 18246</strain>
    </source>
</reference>
<dbReference type="EMBL" id="QWEH01000002">
    <property type="protein sequence ID" value="RHW34551.1"/>
    <property type="molecule type" value="Genomic_DNA"/>
</dbReference>
<dbReference type="AlphaFoldDB" id="A0A417YMC2"/>
<dbReference type="RefSeq" id="WP_095309265.1">
    <property type="nucleotide sequence ID" value="NZ_JAMAWL010000009.1"/>
</dbReference>
<dbReference type="Gene3D" id="3.90.1200.10">
    <property type="match status" value="1"/>
</dbReference>
<dbReference type="InterPro" id="IPR011009">
    <property type="entry name" value="Kinase-like_dom_sf"/>
</dbReference>
<keyword evidence="2" id="KW-1185">Reference proteome</keyword>